<dbReference type="EMBL" id="JARYMX010000001">
    <property type="protein sequence ID" value="KAJ9566579.1"/>
    <property type="molecule type" value="Genomic_DNA"/>
</dbReference>
<name>A0AA38TTK8_9ASTR</name>
<dbReference type="PANTHER" id="PTHR46481:SF7">
    <property type="entry name" value="ZINC FINGER BED DOMAIN-CONTAINING PROTEIN RICESLEEPER 2-LIKE"/>
    <property type="match status" value="1"/>
</dbReference>
<evidence type="ECO:0000313" key="2">
    <source>
        <dbReference type="Proteomes" id="UP001172457"/>
    </source>
</evidence>
<dbReference type="AlphaFoldDB" id="A0AA38TTK8"/>
<sequence>MSMTVDNATSNDKAIKFLVKKLPKWKIVGPNQLDQQKHFHIRCMTNILNLIVKNGLKFQNYHVECVQKAIRYIRHLTQRINNFKKGDERLWVRNEEIYMW</sequence>
<comment type="caution">
    <text evidence="1">The sequence shown here is derived from an EMBL/GenBank/DDBJ whole genome shotgun (WGS) entry which is preliminary data.</text>
</comment>
<organism evidence="1 2">
    <name type="scientific">Centaurea solstitialis</name>
    <name type="common">yellow star-thistle</name>
    <dbReference type="NCBI Taxonomy" id="347529"/>
    <lineage>
        <taxon>Eukaryota</taxon>
        <taxon>Viridiplantae</taxon>
        <taxon>Streptophyta</taxon>
        <taxon>Embryophyta</taxon>
        <taxon>Tracheophyta</taxon>
        <taxon>Spermatophyta</taxon>
        <taxon>Magnoliopsida</taxon>
        <taxon>eudicotyledons</taxon>
        <taxon>Gunneridae</taxon>
        <taxon>Pentapetalae</taxon>
        <taxon>asterids</taxon>
        <taxon>campanulids</taxon>
        <taxon>Asterales</taxon>
        <taxon>Asteraceae</taxon>
        <taxon>Carduoideae</taxon>
        <taxon>Cardueae</taxon>
        <taxon>Centaureinae</taxon>
        <taxon>Centaurea</taxon>
    </lineage>
</organism>
<gene>
    <name evidence="1" type="ORF">OSB04_002545</name>
</gene>
<proteinExistence type="predicted"/>
<dbReference type="InterPro" id="IPR052035">
    <property type="entry name" value="ZnF_BED_domain_contain"/>
</dbReference>
<reference evidence="1" key="1">
    <citation type="submission" date="2023-03" db="EMBL/GenBank/DDBJ databases">
        <title>Chromosome-scale reference genome and RAD-based genetic map of yellow starthistle (Centaurea solstitialis) reveal putative structural variation and QTLs associated with invader traits.</title>
        <authorList>
            <person name="Reatini B."/>
            <person name="Cang F.A."/>
            <person name="Jiang Q."/>
            <person name="Mckibben M.T.W."/>
            <person name="Barker M.S."/>
            <person name="Rieseberg L.H."/>
            <person name="Dlugosch K.M."/>
        </authorList>
    </citation>
    <scope>NUCLEOTIDE SEQUENCE</scope>
    <source>
        <strain evidence="1">CAN-66</strain>
        <tissue evidence="1">Leaf</tissue>
    </source>
</reference>
<accession>A0AA38TTK8</accession>
<protein>
    <submittedName>
        <fullName evidence="1">Uncharacterized protein</fullName>
    </submittedName>
</protein>
<dbReference type="PANTHER" id="PTHR46481">
    <property type="entry name" value="ZINC FINGER BED DOMAIN-CONTAINING PROTEIN 4"/>
    <property type="match status" value="1"/>
</dbReference>
<evidence type="ECO:0000313" key="1">
    <source>
        <dbReference type="EMBL" id="KAJ9566579.1"/>
    </source>
</evidence>
<dbReference type="Proteomes" id="UP001172457">
    <property type="component" value="Chromosome 1"/>
</dbReference>
<keyword evidence="2" id="KW-1185">Reference proteome</keyword>